<dbReference type="InterPro" id="IPR043748">
    <property type="entry name" value="DUF5693"/>
</dbReference>
<dbReference type="Pfam" id="PF18949">
    <property type="entry name" value="DUF5693"/>
    <property type="match status" value="1"/>
</dbReference>
<feature type="non-terminal residue" evidence="1">
    <location>
        <position position="117"/>
    </location>
</feature>
<sequence length="117" mass="13560">MKIKDQFTFVWEEGNLAPDDPLLIELLNQGSILIQREFTETSLARNLWNAGFHRVVRGHEIPREELLRTSRTAILARWERAVRERGIRALILSPIPGDDPKEILKYYHEVTARIADG</sequence>
<evidence type="ECO:0000313" key="1">
    <source>
        <dbReference type="EMBL" id="GAH05270.1"/>
    </source>
</evidence>
<protein>
    <submittedName>
        <fullName evidence="1">Uncharacterized protein</fullName>
    </submittedName>
</protein>
<name>X1DAE5_9ZZZZ</name>
<dbReference type="AlphaFoldDB" id="X1DAE5"/>
<reference evidence="1" key="1">
    <citation type="journal article" date="2014" name="Front. Microbiol.">
        <title>High frequency of phylogenetically diverse reductive dehalogenase-homologous genes in deep subseafloor sedimentary metagenomes.</title>
        <authorList>
            <person name="Kawai M."/>
            <person name="Futagami T."/>
            <person name="Toyoda A."/>
            <person name="Takaki Y."/>
            <person name="Nishi S."/>
            <person name="Hori S."/>
            <person name="Arai W."/>
            <person name="Tsubouchi T."/>
            <person name="Morono Y."/>
            <person name="Uchiyama I."/>
            <person name="Ito T."/>
            <person name="Fujiyama A."/>
            <person name="Inagaki F."/>
            <person name="Takami H."/>
        </authorList>
    </citation>
    <scope>NUCLEOTIDE SEQUENCE</scope>
    <source>
        <strain evidence="1">Expedition CK06-06</strain>
    </source>
</reference>
<dbReference type="EMBL" id="BART01020731">
    <property type="protein sequence ID" value="GAH05270.1"/>
    <property type="molecule type" value="Genomic_DNA"/>
</dbReference>
<gene>
    <name evidence="1" type="ORF">S01H4_38446</name>
</gene>
<organism evidence="1">
    <name type="scientific">marine sediment metagenome</name>
    <dbReference type="NCBI Taxonomy" id="412755"/>
    <lineage>
        <taxon>unclassified sequences</taxon>
        <taxon>metagenomes</taxon>
        <taxon>ecological metagenomes</taxon>
    </lineage>
</organism>
<comment type="caution">
    <text evidence="1">The sequence shown here is derived from an EMBL/GenBank/DDBJ whole genome shotgun (WGS) entry which is preliminary data.</text>
</comment>
<proteinExistence type="predicted"/>
<accession>X1DAE5</accession>